<organism evidence="2 3">
    <name type="scientific">Stachybotrys elegans</name>
    <dbReference type="NCBI Taxonomy" id="80388"/>
    <lineage>
        <taxon>Eukaryota</taxon>
        <taxon>Fungi</taxon>
        <taxon>Dikarya</taxon>
        <taxon>Ascomycota</taxon>
        <taxon>Pezizomycotina</taxon>
        <taxon>Sordariomycetes</taxon>
        <taxon>Hypocreomycetidae</taxon>
        <taxon>Hypocreales</taxon>
        <taxon>Stachybotryaceae</taxon>
        <taxon>Stachybotrys</taxon>
    </lineage>
</organism>
<reference evidence="2" key="1">
    <citation type="journal article" date="2021" name="Nat. Commun.">
        <title>Genetic determinants of endophytism in the Arabidopsis root mycobiome.</title>
        <authorList>
            <person name="Mesny F."/>
            <person name="Miyauchi S."/>
            <person name="Thiergart T."/>
            <person name="Pickel B."/>
            <person name="Atanasova L."/>
            <person name="Karlsson M."/>
            <person name="Huettel B."/>
            <person name="Barry K.W."/>
            <person name="Haridas S."/>
            <person name="Chen C."/>
            <person name="Bauer D."/>
            <person name="Andreopoulos W."/>
            <person name="Pangilinan J."/>
            <person name="LaButti K."/>
            <person name="Riley R."/>
            <person name="Lipzen A."/>
            <person name="Clum A."/>
            <person name="Drula E."/>
            <person name="Henrissat B."/>
            <person name="Kohler A."/>
            <person name="Grigoriev I.V."/>
            <person name="Martin F.M."/>
            <person name="Hacquard S."/>
        </authorList>
    </citation>
    <scope>NUCLEOTIDE SEQUENCE</scope>
    <source>
        <strain evidence="2">MPI-CAGE-CH-0235</strain>
    </source>
</reference>
<dbReference type="Gene3D" id="1.10.340.30">
    <property type="entry name" value="Hypothetical protein, domain 2"/>
    <property type="match status" value="1"/>
</dbReference>
<dbReference type="InterPro" id="IPR023170">
    <property type="entry name" value="HhH_base_excis_C"/>
</dbReference>
<dbReference type="GO" id="GO:0000702">
    <property type="term" value="F:oxidized base lesion DNA N-glycosylase activity"/>
    <property type="evidence" value="ECO:0007669"/>
    <property type="project" value="UniProtKB-ARBA"/>
</dbReference>
<proteinExistence type="predicted"/>
<dbReference type="OrthoDB" id="5607at2759"/>
<accession>A0A8K0WLY9</accession>
<protein>
    <submittedName>
        <fullName evidence="2">DNA glycosylase</fullName>
    </submittedName>
</protein>
<dbReference type="InterPro" id="IPR003265">
    <property type="entry name" value="HhH-GPD_domain"/>
</dbReference>
<dbReference type="SUPFAM" id="SSF48150">
    <property type="entry name" value="DNA-glycosylase"/>
    <property type="match status" value="1"/>
</dbReference>
<dbReference type="EMBL" id="JAGPNK010000013">
    <property type="protein sequence ID" value="KAH7309539.1"/>
    <property type="molecule type" value="Genomic_DNA"/>
</dbReference>
<evidence type="ECO:0000313" key="2">
    <source>
        <dbReference type="EMBL" id="KAH7309539.1"/>
    </source>
</evidence>
<feature type="domain" description="HhH-GPD" evidence="1">
    <location>
        <begin position="2"/>
        <end position="135"/>
    </location>
</feature>
<dbReference type="PANTHER" id="PTHR47203:SF1">
    <property type="entry name" value="HYPOTHETICAL BASE EXCISION DNA REPAIR PROTEIN (EUROFUNG)"/>
    <property type="match status" value="1"/>
</dbReference>
<evidence type="ECO:0000259" key="1">
    <source>
        <dbReference type="SMART" id="SM00478"/>
    </source>
</evidence>
<keyword evidence="3" id="KW-1185">Reference proteome</keyword>
<name>A0A8K0WLY9_9HYPO</name>
<dbReference type="Proteomes" id="UP000813444">
    <property type="component" value="Unassembled WGS sequence"/>
</dbReference>
<dbReference type="SMART" id="SM00478">
    <property type="entry name" value="ENDO3c"/>
    <property type="match status" value="1"/>
</dbReference>
<dbReference type="PANTHER" id="PTHR47203">
    <property type="match status" value="1"/>
</dbReference>
<evidence type="ECO:0000313" key="3">
    <source>
        <dbReference type="Proteomes" id="UP000813444"/>
    </source>
</evidence>
<dbReference type="Gene3D" id="1.10.1670.10">
    <property type="entry name" value="Helix-hairpin-Helix base-excision DNA repair enzymes (C-terminal)"/>
    <property type="match status" value="1"/>
</dbReference>
<comment type="caution">
    <text evidence="2">The sequence shown here is derived from an EMBL/GenBank/DDBJ whole genome shotgun (WGS) entry which is preliminary data.</text>
</comment>
<sequence length="183" mass="20361">MDAAYGSSDKWDAIAIRTGGLSAVKSRVILRILEQVKERHGEYSLDHLFAASVHDAMTEMLSFQGVGPKTASCVLLFCLKKENFPVDTHVYRITGLLGWRPSHASREETYAHLDVKIPAAEKYPLHVLLIAHGKQCAECRAGGKNLGKCALRRAFKRVKSGELKEEGIKEENLKTDEGIKQEE</sequence>
<dbReference type="GO" id="GO:0006285">
    <property type="term" value="P:base-excision repair, AP site formation"/>
    <property type="evidence" value="ECO:0007669"/>
    <property type="project" value="UniProtKB-ARBA"/>
</dbReference>
<gene>
    <name evidence="2" type="ORF">B0I35DRAFT_440198</name>
</gene>
<dbReference type="CDD" id="cd00056">
    <property type="entry name" value="ENDO3c"/>
    <property type="match status" value="1"/>
</dbReference>
<dbReference type="AlphaFoldDB" id="A0A8K0WLY9"/>
<dbReference type="InterPro" id="IPR011257">
    <property type="entry name" value="DNA_glycosylase"/>
</dbReference>